<name>A0AA39N1U5_9AGAR</name>
<sequence>MPVLVWCLRFGVPMSLISTAACSPFLGNGWPRRRCLAGCFRSVVVHALESATHGYVWYQPPPVVTLPHKSSSSLTYMSHPNAILFALMDDSQRILDVFLFLTQASFECVEKRPGLGECDSLAIGADHTDQGAFVNVRSLSEKFGLNLPRDPLAQDMALQPLRLWGPYMSKKRFKGITDFAFHRSHRLIFKSIDFGLKPVQGLVKALHVSSDYLDAYGNEFVVYNARPHRHLGYKLVRWHYTTLAEEPGWIPESTGFFLDGFIAISARLVRSAETGGTYLTSIAYFQTFDIARYASRLKNSAHAVRG</sequence>
<comment type="caution">
    <text evidence="2">The sequence shown here is derived from an EMBL/GenBank/DDBJ whole genome shotgun (WGS) entry which is preliminary data.</text>
</comment>
<dbReference type="AlphaFoldDB" id="A0AA39N1U5"/>
<keyword evidence="1" id="KW-0732">Signal</keyword>
<feature type="chain" id="PRO_5041334977" evidence="1">
    <location>
        <begin position="23"/>
        <end position="306"/>
    </location>
</feature>
<evidence type="ECO:0000313" key="2">
    <source>
        <dbReference type="EMBL" id="KAK0454309.1"/>
    </source>
</evidence>
<dbReference type="EMBL" id="JAUEPT010000002">
    <property type="protein sequence ID" value="KAK0454309.1"/>
    <property type="molecule type" value="Genomic_DNA"/>
</dbReference>
<proteinExistence type="predicted"/>
<evidence type="ECO:0000313" key="3">
    <source>
        <dbReference type="Proteomes" id="UP001175226"/>
    </source>
</evidence>
<dbReference type="Proteomes" id="UP001175226">
    <property type="component" value="Unassembled WGS sequence"/>
</dbReference>
<gene>
    <name evidence="2" type="ORF">EV421DRAFT_2013986</name>
</gene>
<organism evidence="2 3">
    <name type="scientific">Armillaria borealis</name>
    <dbReference type="NCBI Taxonomy" id="47425"/>
    <lineage>
        <taxon>Eukaryota</taxon>
        <taxon>Fungi</taxon>
        <taxon>Dikarya</taxon>
        <taxon>Basidiomycota</taxon>
        <taxon>Agaricomycotina</taxon>
        <taxon>Agaricomycetes</taxon>
        <taxon>Agaricomycetidae</taxon>
        <taxon>Agaricales</taxon>
        <taxon>Marasmiineae</taxon>
        <taxon>Physalacriaceae</taxon>
        <taxon>Armillaria</taxon>
    </lineage>
</organism>
<feature type="signal peptide" evidence="1">
    <location>
        <begin position="1"/>
        <end position="22"/>
    </location>
</feature>
<evidence type="ECO:0000256" key="1">
    <source>
        <dbReference type="SAM" id="SignalP"/>
    </source>
</evidence>
<accession>A0AA39N1U5</accession>
<keyword evidence="3" id="KW-1185">Reference proteome</keyword>
<protein>
    <submittedName>
        <fullName evidence="2">Uncharacterized protein</fullName>
    </submittedName>
</protein>
<reference evidence="2" key="1">
    <citation type="submission" date="2023-06" db="EMBL/GenBank/DDBJ databases">
        <authorList>
            <consortium name="Lawrence Berkeley National Laboratory"/>
            <person name="Ahrendt S."/>
            <person name="Sahu N."/>
            <person name="Indic B."/>
            <person name="Wong-Bajracharya J."/>
            <person name="Merenyi Z."/>
            <person name="Ke H.-M."/>
            <person name="Monk M."/>
            <person name="Kocsube S."/>
            <person name="Drula E."/>
            <person name="Lipzen A."/>
            <person name="Balint B."/>
            <person name="Henrissat B."/>
            <person name="Andreopoulos B."/>
            <person name="Martin F.M."/>
            <person name="Harder C.B."/>
            <person name="Rigling D."/>
            <person name="Ford K.L."/>
            <person name="Foster G.D."/>
            <person name="Pangilinan J."/>
            <person name="Papanicolaou A."/>
            <person name="Barry K."/>
            <person name="LaButti K."/>
            <person name="Viragh M."/>
            <person name="Koriabine M."/>
            <person name="Yan M."/>
            <person name="Riley R."/>
            <person name="Champramary S."/>
            <person name="Plett K.L."/>
            <person name="Tsai I.J."/>
            <person name="Slot J."/>
            <person name="Sipos G."/>
            <person name="Plett J."/>
            <person name="Nagy L.G."/>
            <person name="Grigoriev I.V."/>
        </authorList>
    </citation>
    <scope>NUCLEOTIDE SEQUENCE</scope>
    <source>
        <strain evidence="2">FPL87.14</strain>
    </source>
</reference>